<dbReference type="SUPFAM" id="SSF55486">
    <property type="entry name" value="Metalloproteases ('zincins'), catalytic domain"/>
    <property type="match status" value="1"/>
</dbReference>
<dbReference type="InterPro" id="IPR011976">
    <property type="entry name" value="Pept_M3B_oligopep-rel"/>
</dbReference>
<keyword evidence="2" id="KW-1185">Reference proteome</keyword>
<gene>
    <name evidence="1" type="ORF">HMPREF9625_01754</name>
</gene>
<dbReference type="Gene3D" id="1.10.1370.30">
    <property type="match status" value="1"/>
</dbReference>
<sequence>MKLSEFPYERVDFTKMEKELSDLTKALDKAESVEEVFSIHKKYYKMQDDVMTAMVLANFRNNIDMTDEFYEKEKDYYDEKMPGFWNAMVDYQKKLYHSPFKKEMEEKIGHVAFKNIELAIKGMDEKLIPLMQKENELTTAYGKLLGTATIEWEGEELNLSLMRPYMTSVDRSVRERAWEKYSAFFEEHKEELNSLYDELVKNRTEQGRLLGYPDFTELGYARMNRNCYGEKEIESFRNQVKRDLVPFVEKLHEKRRKRLGIDHLYYYDEDVFFPEGNPAPKGTPEEIMAAGEKMYDELSPETSTFMRKMREMELFDVLGRKNKSTGGYMDMLPNYKMPLVFANFNGTAGDIDVITHECGHAFQGYLTAHLPIREHNDLTSETAETHSMSMEFFTEPWMELFFGERAEDYREMHFEDTLMFIPYGTMVDEFQNIVYKNPEMTPEERNELWKKLEKEYRPHLDYKNNPFLNEGRLWQKQSHIYENPYYYIDYCLAAVNALQYKAFMKRDFKEAWKSYMEFSHLSASLFFTELEKKAGLMSPFEEGSLKKLVEGLKD</sequence>
<dbReference type="AlphaFoldDB" id="G9WQX1"/>
<comment type="caution">
    <text evidence="1">The sequence shown here is derived from an EMBL/GenBank/DDBJ whole genome shotgun (WGS) entry which is preliminary data.</text>
</comment>
<reference evidence="1" key="2">
    <citation type="submission" date="2013-03" db="EMBL/GenBank/DDBJ databases">
        <title>The Genome Sequence of Oribacterium sp. ACB1.</title>
        <authorList>
            <consortium name="The Broad Institute Genomics Platform"/>
            <consortium name="The Broad Institute Genome Sequencing Center for Infectious Disease"/>
            <person name="Earl A."/>
            <person name="Ward D."/>
            <person name="Feldgarden M."/>
            <person name="Gevers D."/>
            <person name="Sizova M."/>
            <person name="Hazen A."/>
            <person name="Epstein S."/>
            <person name="Walker B."/>
            <person name="Young S."/>
            <person name="Zeng Q."/>
            <person name="Gargeya S."/>
            <person name="Fitzgerald M."/>
            <person name="Haas B."/>
            <person name="Abouelleil A."/>
            <person name="Allen A.W."/>
            <person name="Alvarado L."/>
            <person name="Arachchi H.M."/>
            <person name="Berlin A.M."/>
            <person name="Chapman S.B."/>
            <person name="Gainer-Dewar J."/>
            <person name="Goldberg J."/>
            <person name="Griggs A."/>
            <person name="Gujja S."/>
            <person name="Hansen M."/>
            <person name="Howarth C."/>
            <person name="Imamovic A."/>
            <person name="Ireland A."/>
            <person name="Larimer J."/>
            <person name="McCowan C."/>
            <person name="Murphy C."/>
            <person name="Pearson M."/>
            <person name="Poon T.W."/>
            <person name="Priest M."/>
            <person name="Roberts A."/>
            <person name="Saif S."/>
            <person name="Shea T."/>
            <person name="Sisk P."/>
            <person name="Sykes S."/>
            <person name="Wortman J."/>
            <person name="Nusbaum C."/>
            <person name="Birren B."/>
        </authorList>
    </citation>
    <scope>NUCLEOTIDE SEQUENCE [LARGE SCALE GENOMIC DNA]</scope>
    <source>
        <strain evidence="1">ACB1</strain>
    </source>
</reference>
<organism evidence="1 2">
    <name type="scientific">Oribacterium parvum ACB1</name>
    <dbReference type="NCBI Taxonomy" id="796943"/>
    <lineage>
        <taxon>Bacteria</taxon>
        <taxon>Bacillati</taxon>
        <taxon>Bacillota</taxon>
        <taxon>Clostridia</taxon>
        <taxon>Lachnospirales</taxon>
        <taxon>Lachnospiraceae</taxon>
        <taxon>Oribacterium</taxon>
    </lineage>
</organism>
<dbReference type="NCBIfam" id="TIGR02289">
    <property type="entry name" value="M3_not_pepF"/>
    <property type="match status" value="1"/>
</dbReference>
<dbReference type="CDD" id="cd09606">
    <property type="entry name" value="M3B_PepF"/>
    <property type="match status" value="1"/>
</dbReference>
<dbReference type="STRING" id="796943.HMPREF9625_01754"/>
<reference evidence="1" key="1">
    <citation type="submission" date="2011-08" db="EMBL/GenBank/DDBJ databases">
        <authorList>
            <consortium name="The Broad Institute Genome Sequencing Platform"/>
            <person name="Earl A."/>
            <person name="Ward D."/>
            <person name="Feldgarden M."/>
            <person name="Gevers D."/>
            <person name="Sizova M."/>
            <person name="Hazen A."/>
            <person name="Epstein S."/>
            <person name="Young S.K."/>
            <person name="Zeng Q."/>
            <person name="Gargeya S."/>
            <person name="Fitzgerald M."/>
            <person name="Haas B."/>
            <person name="Abouelleil A."/>
            <person name="Alvarado L."/>
            <person name="Arachchi H.M."/>
            <person name="Berlin A."/>
            <person name="Brown A."/>
            <person name="Chapman S.B."/>
            <person name="Chen Z."/>
            <person name="Dunbar C."/>
            <person name="Freedman E."/>
            <person name="Gearin G."/>
            <person name="Gellesch M."/>
            <person name="Goldberg J."/>
            <person name="Griggs A."/>
            <person name="Gujja S."/>
            <person name="Heiman D."/>
            <person name="Howarth C."/>
            <person name="Larson L."/>
            <person name="Lui A."/>
            <person name="MacDonald P.J.P."/>
            <person name="Montmayeur A."/>
            <person name="Murphy C."/>
            <person name="Neiman D."/>
            <person name="Pearson M."/>
            <person name="Priest M."/>
            <person name="Roberts A."/>
            <person name="Saif S."/>
            <person name="Shea T."/>
            <person name="Shenoy N."/>
            <person name="Sisk P."/>
            <person name="Stolte C."/>
            <person name="Sykes S."/>
            <person name="Wortman J."/>
            <person name="Nusbaum C."/>
            <person name="Birren B."/>
        </authorList>
    </citation>
    <scope>NUCLEOTIDE SEQUENCE</scope>
    <source>
        <strain evidence="1">ACB1</strain>
    </source>
</reference>
<dbReference type="EMBL" id="AFZC02000002">
    <property type="protein sequence ID" value="EHL09781.1"/>
    <property type="molecule type" value="Genomic_DNA"/>
</dbReference>
<evidence type="ECO:0000313" key="1">
    <source>
        <dbReference type="EMBL" id="EHL09781.1"/>
    </source>
</evidence>
<name>G9WQX1_9FIRM</name>
<dbReference type="HOGENOM" id="CLU_030403_1_0_9"/>
<proteinExistence type="predicted"/>
<dbReference type="PATRIC" id="fig|796943.3.peg.2229"/>
<evidence type="ECO:0000313" key="2">
    <source>
        <dbReference type="Proteomes" id="UP000018461"/>
    </source>
</evidence>
<dbReference type="RefSeq" id="WP_009535593.1">
    <property type="nucleotide sequence ID" value="NZ_KE148312.1"/>
</dbReference>
<accession>G9WQX1</accession>
<dbReference type="Proteomes" id="UP000018461">
    <property type="component" value="Unassembled WGS sequence"/>
</dbReference>
<protein>
    <submittedName>
        <fullName evidence="1">M3 family oligoendopeptidase</fullName>
    </submittedName>
</protein>